<gene>
    <name evidence="1" type="ORF">ECRASSUSDP1_LOCUS22777</name>
</gene>
<accession>A0AAD2D6F2</accession>
<dbReference type="AlphaFoldDB" id="A0AAD2D6F2"/>
<proteinExistence type="predicted"/>
<dbReference type="Proteomes" id="UP001295684">
    <property type="component" value="Unassembled WGS sequence"/>
</dbReference>
<protein>
    <submittedName>
        <fullName evidence="1">Uncharacterized protein</fullName>
    </submittedName>
</protein>
<dbReference type="EMBL" id="CAMPGE010023374">
    <property type="protein sequence ID" value="CAI2381323.1"/>
    <property type="molecule type" value="Genomic_DNA"/>
</dbReference>
<keyword evidence="2" id="KW-1185">Reference proteome</keyword>
<evidence type="ECO:0000313" key="2">
    <source>
        <dbReference type="Proteomes" id="UP001295684"/>
    </source>
</evidence>
<name>A0AAD2D6F2_EUPCR</name>
<comment type="caution">
    <text evidence="1">The sequence shown here is derived from an EMBL/GenBank/DDBJ whole genome shotgun (WGS) entry which is preliminary data.</text>
</comment>
<evidence type="ECO:0000313" key="1">
    <source>
        <dbReference type="EMBL" id="CAI2381323.1"/>
    </source>
</evidence>
<reference evidence="1" key="1">
    <citation type="submission" date="2023-07" db="EMBL/GenBank/DDBJ databases">
        <authorList>
            <consortium name="AG Swart"/>
            <person name="Singh M."/>
            <person name="Singh A."/>
            <person name="Seah K."/>
            <person name="Emmerich C."/>
        </authorList>
    </citation>
    <scope>NUCLEOTIDE SEQUENCE</scope>
    <source>
        <strain evidence="1">DP1</strain>
    </source>
</reference>
<sequence>MQNPSHLEFLCMINFRFNKFCIILKVFALLRFMMNCINCAGQTHDTSYPSQLLLVLCNVLLSDNESKRGYFTRLTS</sequence>
<organism evidence="1 2">
    <name type="scientific">Euplotes crassus</name>
    <dbReference type="NCBI Taxonomy" id="5936"/>
    <lineage>
        <taxon>Eukaryota</taxon>
        <taxon>Sar</taxon>
        <taxon>Alveolata</taxon>
        <taxon>Ciliophora</taxon>
        <taxon>Intramacronucleata</taxon>
        <taxon>Spirotrichea</taxon>
        <taxon>Hypotrichia</taxon>
        <taxon>Euplotida</taxon>
        <taxon>Euplotidae</taxon>
        <taxon>Moneuplotes</taxon>
    </lineage>
</organism>